<protein>
    <submittedName>
        <fullName evidence="10">Guanine permease</fullName>
    </submittedName>
</protein>
<reference evidence="10 11" key="1">
    <citation type="submission" date="2016-04" db="EMBL/GenBank/DDBJ databases">
        <title>Draft Genome Sequences of Staphylococcus capitis Strain H36, S. capitis Strain H65, S. cohnii Strain H62, S. hominis Strain H69, Mycobacterium iranicum Strain H39, Plantibacter sp. Strain H53, Pseudomonas oryzihabitans Strain H72, and Microbacterium sp. Strain H83, isolated from residential settings.</title>
        <authorList>
            <person name="Lymperopoulou D."/>
            <person name="Adams R.I."/>
            <person name="Lindow S."/>
            <person name="Coil D.A."/>
            <person name="Jospin G."/>
            <person name="Eisen J.A."/>
        </authorList>
    </citation>
    <scope>NUCLEOTIDE SEQUENCE [LARGE SCALE GENOMIC DNA]</scope>
    <source>
        <strain evidence="10 11">H72</strain>
    </source>
</reference>
<evidence type="ECO:0000256" key="1">
    <source>
        <dbReference type="ARBA" id="ARBA00004651"/>
    </source>
</evidence>
<evidence type="ECO:0000256" key="4">
    <source>
        <dbReference type="ARBA" id="ARBA00022475"/>
    </source>
</evidence>
<dbReference type="GO" id="GO:0005886">
    <property type="term" value="C:plasma membrane"/>
    <property type="evidence" value="ECO:0007669"/>
    <property type="project" value="UniProtKB-SubCell"/>
</dbReference>
<keyword evidence="3 8" id="KW-0813">Transport</keyword>
<evidence type="ECO:0000256" key="6">
    <source>
        <dbReference type="ARBA" id="ARBA00022989"/>
    </source>
</evidence>
<evidence type="ECO:0000256" key="5">
    <source>
        <dbReference type="ARBA" id="ARBA00022692"/>
    </source>
</evidence>
<feature type="transmembrane region" description="Helical" evidence="9">
    <location>
        <begin position="194"/>
        <end position="218"/>
    </location>
</feature>
<sequence>MLERLFQLKAHNTSVRTELLAGVTTFLAMAYILFVNPSILGATGMDKGAIFVATCLAAAIGSALMGLIANYPIALAPGMGLNAFFTYTVVLHLGHTWQVALGAVFLSALMFFLLSIFRIREWIINSIPLPLRSGIAAGIGLFLALIALQTAGIVVGNPATLVGLGDLSKPGPLLAILGFFLIVALEARKVTGAVLIGILVVTVIAIALGVSAFGGLVSMPPSLAPTFLQLDIRGALDVGLISVIFAFLFVDLFDNSGTLIGVAKRAGLMGKDGHLPKMGRALIADSSAAMFGSLLGTSTTTSYIESAAGVSAGGRTGLTAVVVAVLFLLALFFAPLAGSVPAFATAPALFFIAVLMTSGLAEIEWDDLTTAAPVLVTALAMPLTYSIANGIAFGFIAWTVIKLLSGRTRELNSALIVLSILFVIKLGWFNA</sequence>
<evidence type="ECO:0000313" key="10">
    <source>
        <dbReference type="EMBL" id="OAN32336.1"/>
    </source>
</evidence>
<dbReference type="Pfam" id="PF00860">
    <property type="entry name" value="Xan_ur_permease"/>
    <property type="match status" value="1"/>
</dbReference>
<comment type="similarity">
    <text evidence="2 8">Belongs to the nucleobase:cation symporter-2 (NCS2) (TC 2.A.40) family. Azg-like subfamily.</text>
</comment>
<keyword evidence="6 8" id="KW-1133">Transmembrane helix</keyword>
<keyword evidence="5 8" id="KW-0812">Transmembrane</keyword>
<dbReference type="AlphaFoldDB" id="A0A178LMX3"/>
<feature type="transmembrane region" description="Helical" evidence="9">
    <location>
        <begin position="316"/>
        <end position="336"/>
    </location>
</feature>
<feature type="transmembrane region" description="Helical" evidence="9">
    <location>
        <begin position="95"/>
        <end position="117"/>
    </location>
</feature>
<feature type="transmembrane region" description="Helical" evidence="9">
    <location>
        <begin position="20"/>
        <end position="42"/>
    </location>
</feature>
<evidence type="ECO:0000256" key="8">
    <source>
        <dbReference type="PIRNR" id="PIRNR005353"/>
    </source>
</evidence>
<dbReference type="PIRSF" id="PIRSF005353">
    <property type="entry name" value="PbuG"/>
    <property type="match status" value="1"/>
</dbReference>
<feature type="transmembrane region" description="Helical" evidence="9">
    <location>
        <begin position="343"/>
        <end position="363"/>
    </location>
</feature>
<dbReference type="RefSeq" id="WP_064306703.1">
    <property type="nucleotide sequence ID" value="NZ_LWCR01000001.1"/>
</dbReference>
<evidence type="ECO:0000256" key="2">
    <source>
        <dbReference type="ARBA" id="ARBA00005697"/>
    </source>
</evidence>
<organism evidence="10 11">
    <name type="scientific">Pseudomonas oryzihabitans</name>
    <dbReference type="NCBI Taxonomy" id="47885"/>
    <lineage>
        <taxon>Bacteria</taxon>
        <taxon>Pseudomonadati</taxon>
        <taxon>Pseudomonadota</taxon>
        <taxon>Gammaproteobacteria</taxon>
        <taxon>Pseudomonadales</taxon>
        <taxon>Pseudomonadaceae</taxon>
        <taxon>Pseudomonas</taxon>
    </lineage>
</organism>
<feature type="transmembrane region" description="Helical" evidence="9">
    <location>
        <begin position="383"/>
        <end position="404"/>
    </location>
</feature>
<evidence type="ECO:0000313" key="11">
    <source>
        <dbReference type="Proteomes" id="UP000078356"/>
    </source>
</evidence>
<evidence type="ECO:0000256" key="9">
    <source>
        <dbReference type="SAM" id="Phobius"/>
    </source>
</evidence>
<evidence type="ECO:0000256" key="3">
    <source>
        <dbReference type="ARBA" id="ARBA00022448"/>
    </source>
</evidence>
<feature type="transmembrane region" description="Helical" evidence="9">
    <location>
        <begin position="49"/>
        <end position="75"/>
    </location>
</feature>
<dbReference type="InterPro" id="IPR006043">
    <property type="entry name" value="NCS2"/>
</dbReference>
<dbReference type="PANTHER" id="PTHR43337">
    <property type="entry name" value="XANTHINE/URACIL PERMEASE C887.17-RELATED"/>
    <property type="match status" value="1"/>
</dbReference>
<dbReference type="Proteomes" id="UP000078356">
    <property type="component" value="Unassembled WGS sequence"/>
</dbReference>
<gene>
    <name evidence="10" type="ORF">A4V15_01125</name>
</gene>
<feature type="transmembrane region" description="Helical" evidence="9">
    <location>
        <begin position="129"/>
        <end position="151"/>
    </location>
</feature>
<dbReference type="GO" id="GO:0015207">
    <property type="term" value="F:adenine transmembrane transporter activity"/>
    <property type="evidence" value="ECO:0007669"/>
    <property type="project" value="TreeGrafter"/>
</dbReference>
<name>A0A178LMX3_9PSED</name>
<accession>A0A178LMX3</accession>
<feature type="transmembrane region" description="Helical" evidence="9">
    <location>
        <begin position="171"/>
        <end position="187"/>
    </location>
</feature>
<keyword evidence="4 8" id="KW-1003">Cell membrane</keyword>
<keyword evidence="7 8" id="KW-0472">Membrane</keyword>
<dbReference type="EMBL" id="LWCR01000001">
    <property type="protein sequence ID" value="OAN32336.1"/>
    <property type="molecule type" value="Genomic_DNA"/>
</dbReference>
<dbReference type="PANTHER" id="PTHR43337:SF1">
    <property type="entry name" value="XANTHINE_URACIL PERMEASE C887.17-RELATED"/>
    <property type="match status" value="1"/>
</dbReference>
<dbReference type="InterPro" id="IPR045018">
    <property type="entry name" value="Azg-like"/>
</dbReference>
<comment type="caution">
    <text evidence="10">The sequence shown here is derived from an EMBL/GenBank/DDBJ whole genome shotgun (WGS) entry which is preliminary data.</text>
</comment>
<dbReference type="OrthoDB" id="9808458at2"/>
<proteinExistence type="inferred from homology"/>
<evidence type="ECO:0000256" key="7">
    <source>
        <dbReference type="ARBA" id="ARBA00023136"/>
    </source>
</evidence>
<feature type="transmembrane region" description="Helical" evidence="9">
    <location>
        <begin position="411"/>
        <end position="429"/>
    </location>
</feature>
<feature type="transmembrane region" description="Helical" evidence="9">
    <location>
        <begin position="282"/>
        <end position="304"/>
    </location>
</feature>
<feature type="transmembrane region" description="Helical" evidence="9">
    <location>
        <begin position="238"/>
        <end position="262"/>
    </location>
</feature>
<dbReference type="InterPro" id="IPR026033">
    <property type="entry name" value="Azg-like_bact_archaea"/>
</dbReference>
<comment type="subcellular location">
    <subcellularLocation>
        <location evidence="1 8">Cell membrane</location>
        <topology evidence="1 8">Multi-pass membrane protein</topology>
    </subcellularLocation>
</comment>